<dbReference type="AlphaFoldDB" id="A0A4U5PI49"/>
<accession>A0A4U5PI49</accession>
<keyword evidence="1" id="KW-1133">Transmembrane helix</keyword>
<evidence type="ECO:0000256" key="1">
    <source>
        <dbReference type="SAM" id="Phobius"/>
    </source>
</evidence>
<evidence type="ECO:0000313" key="2">
    <source>
        <dbReference type="EMBL" id="TKR95824.1"/>
    </source>
</evidence>
<dbReference type="EMBL" id="AZBU02000002">
    <property type="protein sequence ID" value="TKR95824.1"/>
    <property type="molecule type" value="Genomic_DNA"/>
</dbReference>
<keyword evidence="1" id="KW-0472">Membrane</keyword>
<keyword evidence="1" id="KW-0812">Transmembrane</keyword>
<comment type="caution">
    <text evidence="2">The sequence shown here is derived from an EMBL/GenBank/DDBJ whole genome shotgun (WGS) entry which is preliminary data.</text>
</comment>
<sequence>MDYVSIVQGILMSFCERVNAFTDSIWFFFASFVFIGLCTFGMSVYAFSKSSPDLYIRIMNVVYAVLAAASSLLSLIIAYRYYALATTKEVVGDS</sequence>
<reference evidence="2 3" key="2">
    <citation type="journal article" date="2019" name="G3 (Bethesda)">
        <title>Hybrid Assembly of the Genome of the Entomopathogenic Nematode Steinernema carpocapsae Identifies the X-Chromosome.</title>
        <authorList>
            <person name="Serra L."/>
            <person name="Macchietto M."/>
            <person name="Macias-Munoz A."/>
            <person name="McGill C.J."/>
            <person name="Rodriguez I.M."/>
            <person name="Rodriguez B."/>
            <person name="Murad R."/>
            <person name="Mortazavi A."/>
        </authorList>
    </citation>
    <scope>NUCLEOTIDE SEQUENCE [LARGE SCALE GENOMIC DNA]</scope>
    <source>
        <strain evidence="2 3">ALL</strain>
    </source>
</reference>
<evidence type="ECO:0000313" key="3">
    <source>
        <dbReference type="Proteomes" id="UP000298663"/>
    </source>
</evidence>
<protein>
    <submittedName>
        <fullName evidence="2">Uncharacterized protein</fullName>
    </submittedName>
</protein>
<organism evidence="2 3">
    <name type="scientific">Steinernema carpocapsae</name>
    <name type="common">Entomopathogenic nematode</name>
    <dbReference type="NCBI Taxonomy" id="34508"/>
    <lineage>
        <taxon>Eukaryota</taxon>
        <taxon>Metazoa</taxon>
        <taxon>Ecdysozoa</taxon>
        <taxon>Nematoda</taxon>
        <taxon>Chromadorea</taxon>
        <taxon>Rhabditida</taxon>
        <taxon>Tylenchina</taxon>
        <taxon>Panagrolaimomorpha</taxon>
        <taxon>Strongyloidoidea</taxon>
        <taxon>Steinernematidae</taxon>
        <taxon>Steinernema</taxon>
    </lineage>
</organism>
<gene>
    <name evidence="2" type="ORF">L596_009942</name>
</gene>
<keyword evidence="3" id="KW-1185">Reference proteome</keyword>
<feature type="transmembrane region" description="Helical" evidence="1">
    <location>
        <begin position="25"/>
        <end position="48"/>
    </location>
</feature>
<dbReference type="Proteomes" id="UP000298663">
    <property type="component" value="Unassembled WGS sequence"/>
</dbReference>
<reference evidence="2 3" key="1">
    <citation type="journal article" date="2015" name="Genome Biol.">
        <title>Comparative genomics of Steinernema reveals deeply conserved gene regulatory networks.</title>
        <authorList>
            <person name="Dillman A.R."/>
            <person name="Macchietto M."/>
            <person name="Porter C.F."/>
            <person name="Rogers A."/>
            <person name="Williams B."/>
            <person name="Antoshechkin I."/>
            <person name="Lee M.M."/>
            <person name="Goodwin Z."/>
            <person name="Lu X."/>
            <person name="Lewis E.E."/>
            <person name="Goodrich-Blair H."/>
            <person name="Stock S.P."/>
            <person name="Adams B.J."/>
            <person name="Sternberg P.W."/>
            <person name="Mortazavi A."/>
        </authorList>
    </citation>
    <scope>NUCLEOTIDE SEQUENCE [LARGE SCALE GENOMIC DNA]</scope>
    <source>
        <strain evidence="2 3">ALL</strain>
    </source>
</reference>
<proteinExistence type="predicted"/>
<feature type="transmembrane region" description="Helical" evidence="1">
    <location>
        <begin position="60"/>
        <end position="82"/>
    </location>
</feature>
<name>A0A4U5PI49_STECR</name>